<accession>A0ACC0VWA7</accession>
<keyword evidence="2" id="KW-1185">Reference proteome</keyword>
<proteinExistence type="predicted"/>
<sequence length="203" mass="22425">MAVDSEAAGTAFYPLHEEDDDDVSMRSPLSTNDHEMHDGDEEHSEEDYSDRCSVSDNSTDGGEAEEGDEDDDEDEDEDEDENDDDDEDEDDDEDVEMKMMTLRSTSIYTCLARLSGGQGSSRRTSSNRLCRLIGEHGDGHVSSPQGFPSGVAMPAPYKSTTLSECKRPRAKWLGTTTWDWINSSSSAATWAQRSSAWLPMASM</sequence>
<comment type="caution">
    <text evidence="1">The sequence shown here is derived from an EMBL/GenBank/DDBJ whole genome shotgun (WGS) entry which is preliminary data.</text>
</comment>
<name>A0ACC0VWA7_9STRA</name>
<organism evidence="1 2">
    <name type="scientific">Peronosclerospora sorghi</name>
    <dbReference type="NCBI Taxonomy" id="230839"/>
    <lineage>
        <taxon>Eukaryota</taxon>
        <taxon>Sar</taxon>
        <taxon>Stramenopiles</taxon>
        <taxon>Oomycota</taxon>
        <taxon>Peronosporomycetes</taxon>
        <taxon>Peronosporales</taxon>
        <taxon>Peronosporaceae</taxon>
        <taxon>Peronosclerospora</taxon>
    </lineage>
</organism>
<dbReference type="Proteomes" id="UP001163321">
    <property type="component" value="Chromosome 6"/>
</dbReference>
<reference evidence="1 2" key="1">
    <citation type="journal article" date="2022" name="bioRxiv">
        <title>The genome of the oomycete Peronosclerospora sorghi, a cosmopolitan pathogen of maize and sorghum, is inflated with dispersed pseudogenes.</title>
        <authorList>
            <person name="Fletcher K."/>
            <person name="Martin F."/>
            <person name="Isakeit T."/>
            <person name="Cavanaugh K."/>
            <person name="Magill C."/>
            <person name="Michelmore R."/>
        </authorList>
    </citation>
    <scope>NUCLEOTIDE SEQUENCE [LARGE SCALE GENOMIC DNA]</scope>
    <source>
        <strain evidence="1">P6</strain>
    </source>
</reference>
<dbReference type="EMBL" id="CM047585">
    <property type="protein sequence ID" value="KAI9910792.1"/>
    <property type="molecule type" value="Genomic_DNA"/>
</dbReference>
<evidence type="ECO:0000313" key="2">
    <source>
        <dbReference type="Proteomes" id="UP001163321"/>
    </source>
</evidence>
<protein>
    <submittedName>
        <fullName evidence="1">Uncharacterized protein</fullName>
    </submittedName>
</protein>
<evidence type="ECO:0000313" key="1">
    <source>
        <dbReference type="EMBL" id="KAI9910792.1"/>
    </source>
</evidence>
<gene>
    <name evidence="1" type="ORF">PsorP6_010125</name>
</gene>